<dbReference type="SUPFAM" id="SSF53850">
    <property type="entry name" value="Periplasmic binding protein-like II"/>
    <property type="match status" value="1"/>
</dbReference>
<dbReference type="PROSITE" id="PS51257">
    <property type="entry name" value="PROKAR_LIPOPROTEIN"/>
    <property type="match status" value="1"/>
</dbReference>
<feature type="signal peptide" evidence="2">
    <location>
        <begin position="1"/>
        <end position="23"/>
    </location>
</feature>
<dbReference type="Gene3D" id="3.40.190.10">
    <property type="entry name" value="Periplasmic binding protein-like II"/>
    <property type="match status" value="3"/>
</dbReference>
<reference evidence="4" key="1">
    <citation type="journal article" date="2019" name="Int. J. Syst. Evol. Microbiol.">
        <title>The Global Catalogue of Microorganisms (GCM) 10K type strain sequencing project: providing services to taxonomists for standard genome sequencing and annotation.</title>
        <authorList>
            <consortium name="The Broad Institute Genomics Platform"/>
            <consortium name="The Broad Institute Genome Sequencing Center for Infectious Disease"/>
            <person name="Wu L."/>
            <person name="Ma J."/>
        </authorList>
    </citation>
    <scope>NUCLEOTIDE SEQUENCE [LARGE SCALE GENOMIC DNA]</scope>
    <source>
        <strain evidence="4">DT43</strain>
    </source>
</reference>
<evidence type="ECO:0000313" key="4">
    <source>
        <dbReference type="Proteomes" id="UP001596012"/>
    </source>
</evidence>
<evidence type="ECO:0000256" key="1">
    <source>
        <dbReference type="SAM" id="MobiDB-lite"/>
    </source>
</evidence>
<accession>A0ABV8Z8L9</accession>
<feature type="region of interest" description="Disordered" evidence="1">
    <location>
        <begin position="407"/>
        <end position="426"/>
    </location>
</feature>
<dbReference type="Proteomes" id="UP001596012">
    <property type="component" value="Unassembled WGS sequence"/>
</dbReference>
<dbReference type="RefSeq" id="WP_386356761.1">
    <property type="nucleotide sequence ID" value="NZ_JBHSFG010000122.1"/>
</dbReference>
<comment type="caution">
    <text evidence="3">The sequence shown here is derived from an EMBL/GenBank/DDBJ whole genome shotgun (WGS) entry which is preliminary data.</text>
</comment>
<evidence type="ECO:0000256" key="2">
    <source>
        <dbReference type="SAM" id="SignalP"/>
    </source>
</evidence>
<sequence>MTRFRTVLLVCALLFTAAACELAAPGRTEDQEKVTILGTWTGRQGEQFEELLDGFGIPYEYQGTAAQREVLLSEVQAGEPPDIVIMPGLGELAEYANQGRLEELSHHDIYEKSEYGPPWQPSGKGAGSVYWVPLRADLKSIVWHRKDIEQPKSPQPLSSWCIGMGDDGPSGWPGTDWIEDLVLQDSGPKAYERWVRGDLEWTSPEVRNAWLAWGSLLAQDAHLAKTALTADHRGPDNGNGLLFGKGNCTLEHQGSFAPFFYGDRANEATFMDSAKLLPGGPYEKVKAHEVTGDFAALFSNGPRARELLKELASAHGQQTWARNAGVFSANNKVRPRSGDVEGEVAERLTSPDTPRCLDASDVMPPAVRDAFYEATLLTLTRYSEGKGPGSVEAILKDVQRVQEAQKVQDAQAKNSVARTEVCSTPQ</sequence>
<dbReference type="Pfam" id="PF01547">
    <property type="entry name" value="SBP_bac_1"/>
    <property type="match status" value="1"/>
</dbReference>
<gene>
    <name evidence="3" type="ORF">ACFPH6_50650</name>
</gene>
<organism evidence="3 4">
    <name type="scientific">Streptomyces xiangluensis</name>
    <dbReference type="NCBI Taxonomy" id="2665720"/>
    <lineage>
        <taxon>Bacteria</taxon>
        <taxon>Bacillati</taxon>
        <taxon>Actinomycetota</taxon>
        <taxon>Actinomycetes</taxon>
        <taxon>Kitasatosporales</taxon>
        <taxon>Streptomycetaceae</taxon>
        <taxon>Streptomyces</taxon>
    </lineage>
</organism>
<feature type="chain" id="PRO_5047342531" evidence="2">
    <location>
        <begin position="24"/>
        <end position="426"/>
    </location>
</feature>
<evidence type="ECO:0000313" key="3">
    <source>
        <dbReference type="EMBL" id="MFC4472628.1"/>
    </source>
</evidence>
<keyword evidence="4" id="KW-1185">Reference proteome</keyword>
<dbReference type="EMBL" id="JBHSFG010000122">
    <property type="protein sequence ID" value="MFC4472628.1"/>
    <property type="molecule type" value="Genomic_DNA"/>
</dbReference>
<dbReference type="InterPro" id="IPR006059">
    <property type="entry name" value="SBP"/>
</dbReference>
<feature type="compositionally biased region" description="Polar residues" evidence="1">
    <location>
        <begin position="411"/>
        <end position="426"/>
    </location>
</feature>
<keyword evidence="2" id="KW-0732">Signal</keyword>
<proteinExistence type="predicted"/>
<name>A0ABV8Z8L9_9ACTN</name>
<protein>
    <submittedName>
        <fullName evidence="3">ABC transporter substrate-binding protein</fullName>
    </submittedName>
</protein>